<evidence type="ECO:0000256" key="2">
    <source>
        <dbReference type="ARBA" id="ARBA00022723"/>
    </source>
</evidence>
<keyword evidence="12" id="KW-1185">Reference proteome</keyword>
<keyword evidence="6" id="KW-0805">Transcription regulation</keyword>
<proteinExistence type="predicted"/>
<evidence type="ECO:0000256" key="5">
    <source>
        <dbReference type="ARBA" id="ARBA00022833"/>
    </source>
</evidence>
<evidence type="ECO:0000256" key="4">
    <source>
        <dbReference type="ARBA" id="ARBA00022771"/>
    </source>
</evidence>
<feature type="domain" description="C2H2-type" evidence="10">
    <location>
        <begin position="368"/>
        <end position="389"/>
    </location>
</feature>
<dbReference type="PANTHER" id="PTHR47772">
    <property type="entry name" value="ZINC FINGER PROTEIN 200"/>
    <property type="match status" value="1"/>
</dbReference>
<organism evidence="11 12">
    <name type="scientific">Oikopleura dioica</name>
    <name type="common">Tunicate</name>
    <dbReference type="NCBI Taxonomy" id="34765"/>
    <lineage>
        <taxon>Eukaryota</taxon>
        <taxon>Metazoa</taxon>
        <taxon>Chordata</taxon>
        <taxon>Tunicata</taxon>
        <taxon>Appendicularia</taxon>
        <taxon>Copelata</taxon>
        <taxon>Oikopleuridae</taxon>
        <taxon>Oikopleura</taxon>
    </lineage>
</organism>
<protein>
    <submittedName>
        <fullName evidence="11">Oidioi.mRNA.OKI2018_I69.XSR.g13266.t1.cds</fullName>
    </submittedName>
</protein>
<gene>
    <name evidence="11" type="ORF">OKIOD_LOCUS4824</name>
</gene>
<dbReference type="Gene3D" id="3.30.160.60">
    <property type="entry name" value="Classic Zinc Finger"/>
    <property type="match status" value="4"/>
</dbReference>
<feature type="compositionally biased region" description="Polar residues" evidence="9">
    <location>
        <begin position="450"/>
        <end position="459"/>
    </location>
</feature>
<dbReference type="Pfam" id="PF00096">
    <property type="entry name" value="zf-C2H2"/>
    <property type="match status" value="3"/>
</dbReference>
<evidence type="ECO:0000256" key="1">
    <source>
        <dbReference type="ARBA" id="ARBA00004123"/>
    </source>
</evidence>
<dbReference type="Proteomes" id="UP001158576">
    <property type="component" value="Chromosome XSR"/>
</dbReference>
<keyword evidence="5" id="KW-0862">Zinc</keyword>
<sequence>MERSNRTTSYVLADDKREAKQVIDVDRLEPKYAALIERCRAIEGCYIENLKCCHKIFQNLRNFGVHITKIHRSMEDDVKAGKTFACHICEGRTYRSTFALQRHLRETHRSMDHNSIRRAVERAKIAQENGIALNERHWRQNHLESDYNVMLSTETCDVCESKHPDPRTLATHMARTHKDYWIFDAFGRHKDNPNFEAPSFEENENIEENFVIPRKSDRKSKKSLSQENISSLRKLQISNGQKQNQNQSNSVKNEVEIVKFDFDGVEGEDESEEIEEIDTSLSNQEEKLLSGDEIGTNMNGTLIRTCSLCKTRFNDAPQYREHMKAEHSDVNWEKMPQFECPDCGKMFSQHSNMRRHHRIHTGESLFDCNICGRGFIQKVALQYHLTTVHSGDSNECKICGKFFKDAQDLKTHIRVHTGRKAGSFVKEIGKSKAAKKEREQKKESKSAEATNGSPQLITNSRKRKRRSEIEHVHDDEEEEETPKTYSCPICTRNVEFSRREFLDQHLLHHEDCLAILQRKRPRRPEVERANHEKMMEELYKNCPFKMKRSKTMSSILNESEEDELLEPAPKQERVRLIPREFSCKRIEGTNCTFTSRVEAIFREHILTHVTEKLKKEGLLDNN</sequence>
<evidence type="ECO:0000313" key="11">
    <source>
        <dbReference type="EMBL" id="CAG5094121.1"/>
    </source>
</evidence>
<name>A0ABN7S6V3_OIKDI</name>
<feature type="compositionally biased region" description="Basic and acidic residues" evidence="9">
    <location>
        <begin position="427"/>
        <end position="446"/>
    </location>
</feature>
<dbReference type="SUPFAM" id="SSF57667">
    <property type="entry name" value="beta-beta-alpha zinc fingers"/>
    <property type="match status" value="2"/>
</dbReference>
<evidence type="ECO:0000256" key="6">
    <source>
        <dbReference type="ARBA" id="ARBA00023015"/>
    </source>
</evidence>
<feature type="region of interest" description="Disordered" evidence="9">
    <location>
        <begin position="426"/>
        <end position="484"/>
    </location>
</feature>
<dbReference type="InterPro" id="IPR036236">
    <property type="entry name" value="Znf_C2H2_sf"/>
</dbReference>
<evidence type="ECO:0000259" key="10">
    <source>
        <dbReference type="PROSITE" id="PS00028"/>
    </source>
</evidence>
<accession>A0ABN7S6V3</accession>
<feature type="domain" description="C2H2-type" evidence="10">
    <location>
        <begin position="396"/>
        <end position="416"/>
    </location>
</feature>
<dbReference type="SMART" id="SM00355">
    <property type="entry name" value="ZnF_C2H2"/>
    <property type="match status" value="8"/>
</dbReference>
<evidence type="ECO:0000256" key="3">
    <source>
        <dbReference type="ARBA" id="ARBA00022737"/>
    </source>
</evidence>
<dbReference type="PROSITE" id="PS00028">
    <property type="entry name" value="ZINC_FINGER_C2H2_1"/>
    <property type="match status" value="3"/>
</dbReference>
<feature type="compositionally biased region" description="Acidic residues" evidence="9">
    <location>
        <begin position="264"/>
        <end position="278"/>
    </location>
</feature>
<keyword evidence="4" id="KW-0863">Zinc-finger</keyword>
<evidence type="ECO:0000313" key="12">
    <source>
        <dbReference type="Proteomes" id="UP001158576"/>
    </source>
</evidence>
<dbReference type="Pfam" id="PF12874">
    <property type="entry name" value="zf-met"/>
    <property type="match status" value="1"/>
</dbReference>
<dbReference type="PANTHER" id="PTHR47772:SF13">
    <property type="entry name" value="GASTRULA ZINC FINGER PROTEIN XLCGF49.1-LIKE-RELATED"/>
    <property type="match status" value="1"/>
</dbReference>
<evidence type="ECO:0000256" key="8">
    <source>
        <dbReference type="ARBA" id="ARBA00023242"/>
    </source>
</evidence>
<feature type="region of interest" description="Disordered" evidence="9">
    <location>
        <begin position="264"/>
        <end position="285"/>
    </location>
</feature>
<keyword evidence="7" id="KW-0804">Transcription</keyword>
<reference evidence="11 12" key="1">
    <citation type="submission" date="2021-04" db="EMBL/GenBank/DDBJ databases">
        <authorList>
            <person name="Bliznina A."/>
        </authorList>
    </citation>
    <scope>NUCLEOTIDE SEQUENCE [LARGE SCALE GENOMIC DNA]</scope>
</reference>
<keyword evidence="8" id="KW-0539">Nucleus</keyword>
<keyword evidence="3" id="KW-0677">Repeat</keyword>
<dbReference type="InterPro" id="IPR050636">
    <property type="entry name" value="C2H2-ZF_domain-containing"/>
</dbReference>
<evidence type="ECO:0000256" key="7">
    <source>
        <dbReference type="ARBA" id="ARBA00023163"/>
    </source>
</evidence>
<dbReference type="EMBL" id="OU015569">
    <property type="protein sequence ID" value="CAG5094121.1"/>
    <property type="molecule type" value="Genomic_DNA"/>
</dbReference>
<dbReference type="InterPro" id="IPR013087">
    <property type="entry name" value="Znf_C2H2_type"/>
</dbReference>
<keyword evidence="2" id="KW-0479">Metal-binding</keyword>
<feature type="domain" description="C2H2-type" evidence="10">
    <location>
        <begin position="340"/>
        <end position="360"/>
    </location>
</feature>
<evidence type="ECO:0000256" key="9">
    <source>
        <dbReference type="SAM" id="MobiDB-lite"/>
    </source>
</evidence>
<comment type="subcellular location">
    <subcellularLocation>
        <location evidence="1">Nucleus</location>
    </subcellularLocation>
</comment>